<evidence type="ECO:0000256" key="2">
    <source>
        <dbReference type="ARBA" id="ARBA00023015"/>
    </source>
</evidence>
<dbReference type="InterPro" id="IPR005119">
    <property type="entry name" value="LysR_subst-bd"/>
</dbReference>
<dbReference type="Gene3D" id="3.40.190.10">
    <property type="entry name" value="Periplasmic binding protein-like II"/>
    <property type="match status" value="2"/>
</dbReference>
<proteinExistence type="inferred from homology"/>
<dbReference type="InterPro" id="IPR036390">
    <property type="entry name" value="WH_DNA-bd_sf"/>
</dbReference>
<comment type="similarity">
    <text evidence="1">Belongs to the LysR transcriptional regulatory family.</text>
</comment>
<reference evidence="6 7" key="1">
    <citation type="submission" date="2019-03" db="EMBL/GenBank/DDBJ databases">
        <title>Genomic Encyclopedia of Type Strains, Phase IV (KMG-IV): sequencing the most valuable type-strain genomes for metagenomic binning, comparative biology and taxonomic classification.</title>
        <authorList>
            <person name="Goeker M."/>
        </authorList>
    </citation>
    <scope>NUCLEOTIDE SEQUENCE [LARGE SCALE GENOMIC DNA]</scope>
    <source>
        <strain evidence="6 7">DSM 24830</strain>
    </source>
</reference>
<keyword evidence="2" id="KW-0805">Transcription regulation</keyword>
<dbReference type="GO" id="GO:0032993">
    <property type="term" value="C:protein-DNA complex"/>
    <property type="evidence" value="ECO:0007669"/>
    <property type="project" value="TreeGrafter"/>
</dbReference>
<dbReference type="Pfam" id="PF00126">
    <property type="entry name" value="HTH_1"/>
    <property type="match status" value="1"/>
</dbReference>
<dbReference type="Gene3D" id="1.10.10.10">
    <property type="entry name" value="Winged helix-like DNA-binding domain superfamily/Winged helix DNA-binding domain"/>
    <property type="match status" value="1"/>
</dbReference>
<dbReference type="RefSeq" id="WP_131904498.1">
    <property type="nucleotide sequence ID" value="NZ_BAAAFU010000008.1"/>
</dbReference>
<feature type="domain" description="HTH lysR-type" evidence="5">
    <location>
        <begin position="4"/>
        <end position="61"/>
    </location>
</feature>
<evidence type="ECO:0000259" key="5">
    <source>
        <dbReference type="PROSITE" id="PS50931"/>
    </source>
</evidence>
<organism evidence="6 7">
    <name type="scientific">Cocleimonas flava</name>
    <dbReference type="NCBI Taxonomy" id="634765"/>
    <lineage>
        <taxon>Bacteria</taxon>
        <taxon>Pseudomonadati</taxon>
        <taxon>Pseudomonadota</taxon>
        <taxon>Gammaproteobacteria</taxon>
        <taxon>Thiotrichales</taxon>
        <taxon>Thiotrichaceae</taxon>
        <taxon>Cocleimonas</taxon>
    </lineage>
</organism>
<keyword evidence="4" id="KW-0804">Transcription</keyword>
<protein>
    <submittedName>
        <fullName evidence="6">Transcriptional regulator</fullName>
    </submittedName>
</protein>
<dbReference type="InterPro" id="IPR036388">
    <property type="entry name" value="WH-like_DNA-bd_sf"/>
</dbReference>
<keyword evidence="3" id="KW-0238">DNA-binding</keyword>
<evidence type="ECO:0000313" key="7">
    <source>
        <dbReference type="Proteomes" id="UP000294887"/>
    </source>
</evidence>
<comment type="caution">
    <text evidence="6">The sequence shown here is derived from an EMBL/GenBank/DDBJ whole genome shotgun (WGS) entry which is preliminary data.</text>
</comment>
<dbReference type="PROSITE" id="PS50931">
    <property type="entry name" value="HTH_LYSR"/>
    <property type="match status" value="1"/>
</dbReference>
<dbReference type="Pfam" id="PF03466">
    <property type="entry name" value="LysR_substrate"/>
    <property type="match status" value="1"/>
</dbReference>
<dbReference type="PANTHER" id="PTHR30346:SF10">
    <property type="entry name" value="TRANSCRIPTIONAL REGULATOR OF OXIDATIVE STRESS OXYR"/>
    <property type="match status" value="1"/>
</dbReference>
<gene>
    <name evidence="6" type="ORF">EV695_0684</name>
</gene>
<keyword evidence="7" id="KW-1185">Reference proteome</keyword>
<dbReference type="Proteomes" id="UP000294887">
    <property type="component" value="Unassembled WGS sequence"/>
</dbReference>
<dbReference type="CDD" id="cd08411">
    <property type="entry name" value="PBP2_OxyR"/>
    <property type="match status" value="1"/>
</dbReference>
<dbReference type="GO" id="GO:0003700">
    <property type="term" value="F:DNA-binding transcription factor activity"/>
    <property type="evidence" value="ECO:0007669"/>
    <property type="project" value="InterPro"/>
</dbReference>
<dbReference type="PANTHER" id="PTHR30346">
    <property type="entry name" value="TRANSCRIPTIONAL DUAL REGULATOR HCAR-RELATED"/>
    <property type="match status" value="1"/>
</dbReference>
<dbReference type="InterPro" id="IPR000847">
    <property type="entry name" value="LysR_HTH_N"/>
</dbReference>
<evidence type="ECO:0000256" key="4">
    <source>
        <dbReference type="ARBA" id="ARBA00023163"/>
    </source>
</evidence>
<dbReference type="GO" id="GO:0003677">
    <property type="term" value="F:DNA binding"/>
    <property type="evidence" value="ECO:0007669"/>
    <property type="project" value="UniProtKB-KW"/>
</dbReference>
<dbReference type="SUPFAM" id="SSF46785">
    <property type="entry name" value="Winged helix' DNA-binding domain"/>
    <property type="match status" value="1"/>
</dbReference>
<name>A0A4R1F814_9GAMM</name>
<evidence type="ECO:0000313" key="6">
    <source>
        <dbReference type="EMBL" id="TCJ88824.1"/>
    </source>
</evidence>
<dbReference type="OrthoDB" id="9775392at2"/>
<dbReference type="PRINTS" id="PR00039">
    <property type="entry name" value="HTHLYSR"/>
</dbReference>
<evidence type="ECO:0000256" key="1">
    <source>
        <dbReference type="ARBA" id="ARBA00009437"/>
    </source>
</evidence>
<dbReference type="EMBL" id="SMFQ01000002">
    <property type="protein sequence ID" value="TCJ88824.1"/>
    <property type="molecule type" value="Genomic_DNA"/>
</dbReference>
<sequence length="300" mass="33778">MTLPTIKQLRYFVALEKHQHFGNAAKACFVSQSAFSVAIKELESHLGAQLVDRTNKSVTITRTGREIANHARLCLRDLEYLAEVAHSDQKPLTGRLNLGVIPTIAPFILPDLLPNLRSSFPDLRLYLREDTTRSSHDLLIEGELDLIMIALPYKLSNVEIMPLFKDHFSLACHKNSKIIDPNNYSLNNLPKESVLLLEDGHCLRDHALSACKIRNQDTVSRFAASSLLTLVSMVDSDIGITYLTEMAKNSSLLQNTDIETYPLDEKSYREIGLAWRKGSAREEEFKLLGECIKTMHASQD</sequence>
<dbReference type="SUPFAM" id="SSF53850">
    <property type="entry name" value="Periplasmic binding protein-like II"/>
    <property type="match status" value="1"/>
</dbReference>
<dbReference type="AlphaFoldDB" id="A0A4R1F814"/>
<evidence type="ECO:0000256" key="3">
    <source>
        <dbReference type="ARBA" id="ARBA00023125"/>
    </source>
</evidence>
<accession>A0A4R1F814</accession>
<dbReference type="FunFam" id="1.10.10.10:FF:000001">
    <property type="entry name" value="LysR family transcriptional regulator"/>
    <property type="match status" value="1"/>
</dbReference>